<dbReference type="EMBL" id="SAUN01000001">
    <property type="protein sequence ID" value="RVX37944.1"/>
    <property type="molecule type" value="Genomic_DNA"/>
</dbReference>
<evidence type="ECO:0000259" key="2">
    <source>
        <dbReference type="Pfam" id="PF00501"/>
    </source>
</evidence>
<dbReference type="OrthoDB" id="9803968at2"/>
<dbReference type="RefSeq" id="WP_127930653.1">
    <property type="nucleotide sequence ID" value="NZ_SAUN01000001.1"/>
</dbReference>
<name>A0A438LWP7_9ACTN</name>
<dbReference type="AlphaFoldDB" id="A0A438LWP7"/>
<dbReference type="Proteomes" id="UP000284824">
    <property type="component" value="Unassembled WGS sequence"/>
</dbReference>
<dbReference type="GO" id="GO:0016878">
    <property type="term" value="F:acid-thiol ligase activity"/>
    <property type="evidence" value="ECO:0007669"/>
    <property type="project" value="UniProtKB-ARBA"/>
</dbReference>
<accession>A0A438LWP7</accession>
<dbReference type="Pfam" id="PF00501">
    <property type="entry name" value="AMP-binding"/>
    <property type="match status" value="1"/>
</dbReference>
<dbReference type="InterPro" id="IPR042099">
    <property type="entry name" value="ANL_N_sf"/>
</dbReference>
<dbReference type="InterPro" id="IPR000873">
    <property type="entry name" value="AMP-dep_synth/lig_dom"/>
</dbReference>
<dbReference type="InterPro" id="IPR050237">
    <property type="entry name" value="ATP-dep_AMP-bd_enzyme"/>
</dbReference>
<comment type="caution">
    <text evidence="4">The sequence shown here is derived from an EMBL/GenBank/DDBJ whole genome shotgun (WGS) entry which is preliminary data.</text>
</comment>
<feature type="region of interest" description="Disordered" evidence="1">
    <location>
        <begin position="117"/>
        <end position="142"/>
    </location>
</feature>
<proteinExistence type="predicted"/>
<dbReference type="PANTHER" id="PTHR43767">
    <property type="entry name" value="LONG-CHAIN-FATTY-ACID--COA LIGASE"/>
    <property type="match status" value="1"/>
</dbReference>
<protein>
    <submittedName>
        <fullName evidence="4">Long-chain acyl-CoA synthetase</fullName>
    </submittedName>
</protein>
<dbReference type="InterPro" id="IPR045851">
    <property type="entry name" value="AMP-bd_C_sf"/>
</dbReference>
<evidence type="ECO:0000256" key="1">
    <source>
        <dbReference type="SAM" id="MobiDB-lite"/>
    </source>
</evidence>
<dbReference type="CDD" id="cd17636">
    <property type="entry name" value="PtmA"/>
    <property type="match status" value="1"/>
</dbReference>
<dbReference type="Pfam" id="PF13193">
    <property type="entry name" value="AMP-binding_C"/>
    <property type="match status" value="1"/>
</dbReference>
<dbReference type="PANTHER" id="PTHR43767:SF1">
    <property type="entry name" value="NONRIBOSOMAL PEPTIDE SYNTHASE PES1 (EUROFUNG)-RELATED"/>
    <property type="match status" value="1"/>
</dbReference>
<sequence>MIHSLSLSDVLAEHARSRPQVTAVVDGDVRLTYPELDARVTRLASALADRGVAAGDRVLWLGQNAHAVLELLLACSRLGAIFCPANWRQSEDELRFIRTDLTPAAVVWEPSDATTSLHAQSTAAPASSEGSGEGQAPSGAGAAENGTMVWVRAGEDYEELVASGSVREFPQVADTEPTLALYTAAFAGRPNAALLSSAALIAHSASLLVVRQMEPGFTFLNNGPLFHVGTMMFCLATLQIGGTNVFTPAFDAEEVCRLIDAERVTQAFLFGQMIDAVVKANAGGKYDLSSLRFVSHSAEWDSMITVDDSPWCRSKMGGYGQTEVGGMLTFLGLAEGGAGFAGRPSPLVQVRILGPDDSEMPPGEVGEICARGKSLFSGYFARPDLNAEKSRNGWHHTGDLGRREPDGTITFIGPKLRMIKSGAENIYPAEVERALKSHPAVADAAVIGIPDPTWHQAVKAVVALKADGVATADELIEHVKKQVASYKKPREVAFVDTIPKRGFTPDYDALDAAHGGGNYPGL</sequence>
<evidence type="ECO:0000313" key="5">
    <source>
        <dbReference type="Proteomes" id="UP000284824"/>
    </source>
</evidence>
<evidence type="ECO:0000313" key="4">
    <source>
        <dbReference type="EMBL" id="RVX37944.1"/>
    </source>
</evidence>
<reference evidence="4 5" key="1">
    <citation type="submission" date="2019-01" db="EMBL/GenBank/DDBJ databases">
        <title>Sequencing the genomes of 1000 actinobacteria strains.</title>
        <authorList>
            <person name="Klenk H.-P."/>
        </authorList>
    </citation>
    <scope>NUCLEOTIDE SEQUENCE [LARGE SCALE GENOMIC DNA]</scope>
    <source>
        <strain evidence="4 5">DSM 43925</strain>
    </source>
</reference>
<keyword evidence="5" id="KW-1185">Reference proteome</keyword>
<dbReference type="InterPro" id="IPR025110">
    <property type="entry name" value="AMP-bd_C"/>
</dbReference>
<feature type="domain" description="AMP-binding enzyme C-terminal" evidence="3">
    <location>
        <begin position="430"/>
        <end position="500"/>
    </location>
</feature>
<evidence type="ECO:0000259" key="3">
    <source>
        <dbReference type="Pfam" id="PF13193"/>
    </source>
</evidence>
<gene>
    <name evidence="4" type="ORF">EDD27_0234</name>
</gene>
<feature type="domain" description="AMP-dependent synthetase/ligase" evidence="2">
    <location>
        <begin position="12"/>
        <end position="380"/>
    </location>
</feature>
<dbReference type="Gene3D" id="3.30.300.30">
    <property type="match status" value="1"/>
</dbReference>
<dbReference type="SUPFAM" id="SSF56801">
    <property type="entry name" value="Acetyl-CoA synthetase-like"/>
    <property type="match status" value="1"/>
</dbReference>
<dbReference type="Gene3D" id="3.40.50.12780">
    <property type="entry name" value="N-terminal domain of ligase-like"/>
    <property type="match status" value="1"/>
</dbReference>
<organism evidence="4 5">
    <name type="scientific">Nonomuraea polychroma</name>
    <dbReference type="NCBI Taxonomy" id="46176"/>
    <lineage>
        <taxon>Bacteria</taxon>
        <taxon>Bacillati</taxon>
        <taxon>Actinomycetota</taxon>
        <taxon>Actinomycetes</taxon>
        <taxon>Streptosporangiales</taxon>
        <taxon>Streptosporangiaceae</taxon>
        <taxon>Nonomuraea</taxon>
    </lineage>
</organism>
<feature type="compositionally biased region" description="Polar residues" evidence="1">
    <location>
        <begin position="117"/>
        <end position="130"/>
    </location>
</feature>